<comment type="caution">
    <text evidence="1">The sequence shown here is derived from an EMBL/GenBank/DDBJ whole genome shotgun (WGS) entry which is preliminary data.</text>
</comment>
<dbReference type="Gene3D" id="3.30.450.150">
    <property type="entry name" value="Haem-degrading domain"/>
    <property type="match status" value="1"/>
</dbReference>
<organism evidence="1 2">
    <name type="scientific">Pseudonocardia charpentierae</name>
    <dbReference type="NCBI Taxonomy" id="3075545"/>
    <lineage>
        <taxon>Bacteria</taxon>
        <taxon>Bacillati</taxon>
        <taxon>Actinomycetota</taxon>
        <taxon>Actinomycetes</taxon>
        <taxon>Pseudonocardiales</taxon>
        <taxon>Pseudonocardiaceae</taxon>
        <taxon>Pseudonocardia</taxon>
    </lineage>
</organism>
<evidence type="ECO:0000313" key="2">
    <source>
        <dbReference type="Proteomes" id="UP001183202"/>
    </source>
</evidence>
<proteinExistence type="predicted"/>
<name>A0ABU2NF82_9PSEU</name>
<accession>A0ABU2NF82</accession>
<gene>
    <name evidence="1" type="ORF">RM445_23060</name>
</gene>
<dbReference type="PANTHER" id="PTHR34309">
    <property type="entry name" value="SLR1406 PROTEIN"/>
    <property type="match status" value="1"/>
</dbReference>
<dbReference type="InterPro" id="IPR052517">
    <property type="entry name" value="GlcG_carb_metab_protein"/>
</dbReference>
<sequence length="141" mass="14315">MTIDYVMAPSVTLAAAQRAIAAALKEAEAEAVDVCIAVTDGAGHLLSMARMDRAPLLCVQIAQDKAYSVAAFGGLPTGDWWRLLESEPALLHGIVKTDRLVVFGGGVPLVADGRTVGAIGVSGGSSEQDVRVAEAGAAAVG</sequence>
<dbReference type="Pfam" id="PF03928">
    <property type="entry name" value="HbpS-like"/>
    <property type="match status" value="1"/>
</dbReference>
<dbReference type="RefSeq" id="WP_311558917.1">
    <property type="nucleotide sequence ID" value="NZ_JAVREJ010000018.1"/>
</dbReference>
<protein>
    <submittedName>
        <fullName evidence="1">Heme-binding protein</fullName>
    </submittedName>
</protein>
<dbReference type="SUPFAM" id="SSF143744">
    <property type="entry name" value="GlcG-like"/>
    <property type="match status" value="1"/>
</dbReference>
<reference evidence="2" key="1">
    <citation type="submission" date="2023-07" db="EMBL/GenBank/DDBJ databases">
        <title>30 novel species of actinomycetes from the DSMZ collection.</title>
        <authorList>
            <person name="Nouioui I."/>
        </authorList>
    </citation>
    <scope>NUCLEOTIDE SEQUENCE [LARGE SCALE GENOMIC DNA]</scope>
    <source>
        <strain evidence="2">DSM 45834</strain>
    </source>
</reference>
<dbReference type="InterPro" id="IPR038084">
    <property type="entry name" value="PduO/GlcC-like_sf"/>
</dbReference>
<dbReference type="PANTHER" id="PTHR34309:SF1">
    <property type="entry name" value="PROTEIN GLCG"/>
    <property type="match status" value="1"/>
</dbReference>
<dbReference type="Proteomes" id="UP001183202">
    <property type="component" value="Unassembled WGS sequence"/>
</dbReference>
<dbReference type="EMBL" id="JAVREJ010000018">
    <property type="protein sequence ID" value="MDT0352411.1"/>
    <property type="molecule type" value="Genomic_DNA"/>
</dbReference>
<dbReference type="InterPro" id="IPR005624">
    <property type="entry name" value="PduO/GlcC-like"/>
</dbReference>
<keyword evidence="2" id="KW-1185">Reference proteome</keyword>
<evidence type="ECO:0000313" key="1">
    <source>
        <dbReference type="EMBL" id="MDT0352411.1"/>
    </source>
</evidence>